<gene>
    <name evidence="2" type="primary">tssB</name>
    <name evidence="2" type="ORF">HX830_03540</name>
</gene>
<evidence type="ECO:0000313" key="2">
    <source>
        <dbReference type="EMBL" id="NWB83945.1"/>
    </source>
</evidence>
<comment type="caution">
    <text evidence="2">The sequence shown here is derived from an EMBL/GenBank/DDBJ whole genome shotgun (WGS) entry which is preliminary data.</text>
</comment>
<dbReference type="AlphaFoldDB" id="A0A7Y7WLX4"/>
<proteinExistence type="predicted"/>
<dbReference type="RefSeq" id="WP_177098989.1">
    <property type="nucleotide sequence ID" value="NZ_JACAQA010000003.1"/>
</dbReference>
<sequence>MAANQESKQKYLGRNRPPRVQITYDVEIGNAFTKEELPLVVGILSDLSGNNQPNKPDPLSSRGFVDIDRDSFDTVLSRINPQQKFKVANLIDPQKVNDGLWAELSFKTIEDFSPENIVSQIDGLKDLYNKRQKLQDLLIKLDGNDDLDRSLIARLHDDAAILAFKGDLQKALAPPAADPAAIVDPAKTDPAAVVDPVKADPAVAPVDPNKPVDPAPVVDPTKS</sequence>
<dbReference type="PANTHER" id="PTHR35850:SF1">
    <property type="entry name" value="TYPE VI SECRETION SYSTEM SHEATH PROTEIN TSSB1"/>
    <property type="match status" value="1"/>
</dbReference>
<dbReference type="NCBIfam" id="TIGR03358">
    <property type="entry name" value="VI_chp_5"/>
    <property type="match status" value="1"/>
</dbReference>
<dbReference type="EMBL" id="JACAQA010000003">
    <property type="protein sequence ID" value="NWB83945.1"/>
    <property type="molecule type" value="Genomic_DNA"/>
</dbReference>
<accession>A0A7Y7WLX4</accession>
<dbReference type="InterPro" id="IPR008312">
    <property type="entry name" value="T6SS_TssB1"/>
</dbReference>
<name>A0A7Y7WLX4_9PSED</name>
<dbReference type="Proteomes" id="UP000522864">
    <property type="component" value="Unassembled WGS sequence"/>
</dbReference>
<feature type="compositionally biased region" description="Low complexity" evidence="1">
    <location>
        <begin position="196"/>
        <end position="209"/>
    </location>
</feature>
<evidence type="ECO:0000256" key="1">
    <source>
        <dbReference type="SAM" id="MobiDB-lite"/>
    </source>
</evidence>
<feature type="region of interest" description="Disordered" evidence="1">
    <location>
        <begin position="196"/>
        <end position="223"/>
    </location>
</feature>
<dbReference type="Pfam" id="PF05591">
    <property type="entry name" value="T6SS_VipA"/>
    <property type="match status" value="1"/>
</dbReference>
<evidence type="ECO:0000313" key="3">
    <source>
        <dbReference type="Proteomes" id="UP000522864"/>
    </source>
</evidence>
<protein>
    <submittedName>
        <fullName evidence="2">Type VI secretion system contractile sheath small subunit</fullName>
    </submittedName>
</protein>
<organism evidence="2 3">
    <name type="scientific">Pseudomonas gingeri</name>
    <dbReference type="NCBI Taxonomy" id="117681"/>
    <lineage>
        <taxon>Bacteria</taxon>
        <taxon>Pseudomonadati</taxon>
        <taxon>Pseudomonadota</taxon>
        <taxon>Gammaproteobacteria</taxon>
        <taxon>Pseudomonadales</taxon>
        <taxon>Pseudomonadaceae</taxon>
        <taxon>Pseudomonas</taxon>
    </lineage>
</organism>
<dbReference type="PANTHER" id="PTHR35850">
    <property type="entry name" value="CYTOPLASMIC PROTEIN-RELATED"/>
    <property type="match status" value="1"/>
</dbReference>
<reference evidence="2 3" key="1">
    <citation type="submission" date="2020-04" db="EMBL/GenBank/DDBJ databases">
        <title>Molecular characterization of pseudomonads from Agaricus bisporus reveal novel blotch 2 pathogens in Western Europe.</title>
        <authorList>
            <person name="Taparia T."/>
            <person name="Krijger M."/>
            <person name="Haynes E."/>
            <person name="Elpinstone J.G."/>
            <person name="Noble R."/>
            <person name="Van Der Wolf J."/>
        </authorList>
    </citation>
    <scope>NUCLEOTIDE SEQUENCE [LARGE SCALE GENOMIC DNA]</scope>
    <source>
        <strain evidence="2 3">G9001</strain>
    </source>
</reference>